<evidence type="ECO:0008006" key="4">
    <source>
        <dbReference type="Google" id="ProtNLM"/>
    </source>
</evidence>
<keyword evidence="3" id="KW-1185">Reference proteome</keyword>
<feature type="transmembrane region" description="Helical" evidence="1">
    <location>
        <begin position="39"/>
        <end position="59"/>
    </location>
</feature>
<dbReference type="InterPro" id="IPR020215">
    <property type="entry name" value="EbsA-like"/>
</dbReference>
<dbReference type="Pfam" id="PF17255">
    <property type="entry name" value="EbsA"/>
    <property type="match status" value="1"/>
</dbReference>
<gene>
    <name evidence="2" type="ORF">FD35_GL000276</name>
</gene>
<proteinExistence type="predicted"/>
<keyword evidence="1" id="KW-0472">Membrane</keyword>
<dbReference type="OrthoDB" id="2317184at2"/>
<feature type="transmembrane region" description="Helical" evidence="1">
    <location>
        <begin position="12"/>
        <end position="33"/>
    </location>
</feature>
<sequence>MHTQRFFYRPSGLTAVIIWSWVAIFFCGGVIFQYEMARFNWPAIIIACLFVLLLAWELLGRQLVFTGQNLIVRRMLAPRALTVNVHQLEHLSLSGHTMSFSLGGKHYRFRVTKHALAKIKTIVSAD</sequence>
<keyword evidence="1" id="KW-0812">Transmembrane</keyword>
<evidence type="ECO:0000313" key="2">
    <source>
        <dbReference type="EMBL" id="KRL57266.1"/>
    </source>
</evidence>
<accession>A0A0R1RT26</accession>
<dbReference type="STRING" id="1114972.FD35_GL000276"/>
<evidence type="ECO:0000313" key="3">
    <source>
        <dbReference type="Proteomes" id="UP000051999"/>
    </source>
</evidence>
<name>A0A0R1RT26_9LACO</name>
<dbReference type="PATRIC" id="fig|1114972.6.peg.275"/>
<organism evidence="2 3">
    <name type="scientific">Furfurilactobacillus rossiae DSM 15814</name>
    <dbReference type="NCBI Taxonomy" id="1114972"/>
    <lineage>
        <taxon>Bacteria</taxon>
        <taxon>Bacillati</taxon>
        <taxon>Bacillota</taxon>
        <taxon>Bacilli</taxon>
        <taxon>Lactobacillales</taxon>
        <taxon>Lactobacillaceae</taxon>
        <taxon>Furfurilactobacillus</taxon>
    </lineage>
</organism>
<dbReference type="AlphaFoldDB" id="A0A0R1RT26"/>
<dbReference type="RefSeq" id="WP_017261834.1">
    <property type="nucleotide sequence ID" value="NZ_AUAW01000001.1"/>
</dbReference>
<dbReference type="Proteomes" id="UP000051999">
    <property type="component" value="Unassembled WGS sequence"/>
</dbReference>
<reference evidence="2 3" key="1">
    <citation type="journal article" date="2015" name="Genome Announc.">
        <title>Expanding the biotechnology potential of lactobacilli through comparative genomics of 213 strains and associated genera.</title>
        <authorList>
            <person name="Sun Z."/>
            <person name="Harris H.M."/>
            <person name="McCann A."/>
            <person name="Guo C."/>
            <person name="Argimon S."/>
            <person name="Zhang W."/>
            <person name="Yang X."/>
            <person name="Jeffery I.B."/>
            <person name="Cooney J.C."/>
            <person name="Kagawa T.F."/>
            <person name="Liu W."/>
            <person name="Song Y."/>
            <person name="Salvetti E."/>
            <person name="Wrobel A."/>
            <person name="Rasinkangas P."/>
            <person name="Parkhill J."/>
            <person name="Rea M.C."/>
            <person name="O'Sullivan O."/>
            <person name="Ritari J."/>
            <person name="Douillard F.P."/>
            <person name="Paul Ross R."/>
            <person name="Yang R."/>
            <person name="Briner A.E."/>
            <person name="Felis G.E."/>
            <person name="de Vos W.M."/>
            <person name="Barrangou R."/>
            <person name="Klaenhammer T.R."/>
            <person name="Caufield P.W."/>
            <person name="Cui Y."/>
            <person name="Zhang H."/>
            <person name="O'Toole P.W."/>
        </authorList>
    </citation>
    <scope>NUCLEOTIDE SEQUENCE [LARGE SCALE GENOMIC DNA]</scope>
    <source>
        <strain evidence="2 3">DSM 15814</strain>
    </source>
</reference>
<evidence type="ECO:0000256" key="1">
    <source>
        <dbReference type="SAM" id="Phobius"/>
    </source>
</evidence>
<dbReference type="EMBL" id="AZFF01000001">
    <property type="protein sequence ID" value="KRL57266.1"/>
    <property type="molecule type" value="Genomic_DNA"/>
</dbReference>
<keyword evidence="1" id="KW-1133">Transmembrane helix</keyword>
<protein>
    <recommendedName>
        <fullName evidence="4">Pore-forming protein</fullName>
    </recommendedName>
</protein>
<comment type="caution">
    <text evidence="2">The sequence shown here is derived from an EMBL/GenBank/DDBJ whole genome shotgun (WGS) entry which is preliminary data.</text>
</comment>